<sequence>MQARRRARPDQNMSQAPELPPEASAQQHVLQAAAQRAGIVGWHLLEQQAADDFPCLLCWSPEAATLFGWPQQAQPLAQALAPFAPESRALLEQALRHCAQEGTDFDLVLHARRGSGDPVCLRVTGHAARPAQADAPGVCGTLQDVRDSEARFQMVARATLDVLWDWNLLTDALEWSEGAQALLGGTPQQLPLDGHGWAERIHADERVAMVQDIEAAIDSPGMQDWSGEYRVHRLDGSLCWIQDRGFILRDATGAAYRMVGGMRDISARKQAERQSLEEAHAHALLLQVQQLITRRVQPLEDSLRQAAQLALELVGAQTASIELGPGDQPALLQVRAGAASQSAAQEPLPAQCIAAPLRADGIQLGVLRLCTYDTEFASKHQEHLHILAGSLSALIQLRHVGELLRASERQYRALFAEHAQPMWVCEQGSLRLLAVNHAMVRQYGWSEEELLAMDVRALWPAAQRDAAAAALEQAGRTQAPVLWRHARRGGAPLDIEAVVGPAVFGERAAWQVLASDVTDRCRLEAELARVTRARRLRSACSQVLVRAATEGDFLEAVCRITVDIGGYALAWVGMARHDARKSIAIVAHAGSPSEHLHGLSLSWSHAGDSGRGPAGKAVRTGQTTIVADVGASPVQHMRATELQRLGLHGVVCLPLKDGTRTFGLLHLYARHVLHLGAEETQLLEALAADVAYGILSLRARAEQQRLQSALLRVASAVSAGTGAQFFAQLAQHMAQALDAPVACVGRLLPATSDQPERVLTLSYVNQGEVQDNGIYVLAGTPSQQLLRHRQFVVADRADELYPSAPILTLMRARGYVGQQLTGSDGQVLGILFVAFTDALEQPQFIVHMLQIFAARAVAELERQEADAQLRRQASLLDKARDAIVVRELDSHRVVYWNQGAERIYGWRREEALGHPVAQLLYRDTAAFERSMQRMLREGGWRGEIQQYDRHGRQLEIESRWTLVRGEHGQPDVVLAINSDIGQRKASEREIQRLAFFDTLTGLPNRLQLLERLGDALLAARQGGHGGALLFIDLDNFKTLNDTLGHEQGDLLLQIVARRLSGCAHSGDTAARLGGDEFALLLPELAGSQEQRLAQARQRGEQVLTALAAPYGLSGYQVRSTPSLGIALFDGDAATVGELLKQAEMAMYEAKRAGRHTLRFFDPAMQRAVAERAQLEADLREALAQGEFLLAYQPVVDGAGAVLGVEALARWAHPRRGMVSPATFIPLAEETGLILPLGRWVLSTACQLLAEWQRTPRCAHLTMAVNVSARQFRDVGFVQEVVRVLDETGAPAHRLKLELTESVLVEDLQATIATMAALRAHGVGFSLDDFGTGYSSLAYLKRMPLDQLKIDQSFVRDLLEDASDAAIVKTIIALADSLDLQAIAEGVETAAQRDWLAAAGCRHFQGYLFSRPLPVDQLERFLRERLGG</sequence>
<evidence type="ECO:0000259" key="2">
    <source>
        <dbReference type="PROSITE" id="PS50112"/>
    </source>
</evidence>
<dbReference type="PANTHER" id="PTHR44757:SF2">
    <property type="entry name" value="BIOFILM ARCHITECTURE MAINTENANCE PROTEIN MBAA"/>
    <property type="match status" value="1"/>
</dbReference>
<dbReference type="SUPFAM" id="SSF55785">
    <property type="entry name" value="PYP-like sensor domain (PAS domain)"/>
    <property type="match status" value="4"/>
</dbReference>
<dbReference type="SUPFAM" id="SSF141868">
    <property type="entry name" value="EAL domain-like"/>
    <property type="match status" value="1"/>
</dbReference>
<dbReference type="SUPFAM" id="SSF55073">
    <property type="entry name" value="Nucleotide cyclase"/>
    <property type="match status" value="1"/>
</dbReference>
<dbReference type="Pfam" id="PF13188">
    <property type="entry name" value="PAS_8"/>
    <property type="match status" value="1"/>
</dbReference>
<dbReference type="InterPro" id="IPR013655">
    <property type="entry name" value="PAS_fold_3"/>
</dbReference>
<evidence type="ECO:0000259" key="5">
    <source>
        <dbReference type="PROSITE" id="PS50887"/>
    </source>
</evidence>
<evidence type="ECO:0000259" key="3">
    <source>
        <dbReference type="PROSITE" id="PS50113"/>
    </source>
</evidence>
<dbReference type="PROSITE" id="PS50883">
    <property type="entry name" value="EAL"/>
    <property type="match status" value="1"/>
</dbReference>
<evidence type="ECO:0000313" key="7">
    <source>
        <dbReference type="Proteomes" id="UP000198552"/>
    </source>
</evidence>
<feature type="domain" description="EAL" evidence="4">
    <location>
        <begin position="1171"/>
        <end position="1425"/>
    </location>
</feature>
<dbReference type="NCBIfam" id="TIGR00229">
    <property type="entry name" value="sensory_box"/>
    <property type="match status" value="3"/>
</dbReference>
<name>A0A1G9QKP9_9BURK</name>
<dbReference type="InterPro" id="IPR029787">
    <property type="entry name" value="Nucleotide_cyclase"/>
</dbReference>
<dbReference type="SMART" id="SM00267">
    <property type="entry name" value="GGDEF"/>
    <property type="match status" value="1"/>
</dbReference>
<proteinExistence type="predicted"/>
<dbReference type="PANTHER" id="PTHR44757">
    <property type="entry name" value="DIGUANYLATE CYCLASE DGCP"/>
    <property type="match status" value="1"/>
</dbReference>
<dbReference type="Pfam" id="PF00563">
    <property type="entry name" value="EAL"/>
    <property type="match status" value="1"/>
</dbReference>
<organism evidence="6 7">
    <name type="scientific">Oryzisolibacter propanilivorax</name>
    <dbReference type="NCBI Taxonomy" id="1527607"/>
    <lineage>
        <taxon>Bacteria</taxon>
        <taxon>Pseudomonadati</taxon>
        <taxon>Pseudomonadota</taxon>
        <taxon>Betaproteobacteria</taxon>
        <taxon>Burkholderiales</taxon>
        <taxon>Comamonadaceae</taxon>
        <taxon>Oryzisolibacter</taxon>
    </lineage>
</organism>
<dbReference type="InterPro" id="IPR000160">
    <property type="entry name" value="GGDEF_dom"/>
</dbReference>
<dbReference type="PROSITE" id="PS50113">
    <property type="entry name" value="PAC"/>
    <property type="match status" value="2"/>
</dbReference>
<dbReference type="InterPro" id="IPR001610">
    <property type="entry name" value="PAC"/>
</dbReference>
<dbReference type="InterPro" id="IPR001633">
    <property type="entry name" value="EAL_dom"/>
</dbReference>
<feature type="domain" description="PAC" evidence="3">
    <location>
        <begin position="940"/>
        <end position="992"/>
    </location>
</feature>
<dbReference type="Proteomes" id="UP000198552">
    <property type="component" value="Unassembled WGS sequence"/>
</dbReference>
<dbReference type="STRING" id="1527607.SAMN05428957_102362"/>
<dbReference type="InterPro" id="IPR043128">
    <property type="entry name" value="Rev_trsase/Diguanyl_cyclase"/>
</dbReference>
<dbReference type="Gene3D" id="3.20.20.450">
    <property type="entry name" value="EAL domain"/>
    <property type="match status" value="1"/>
</dbReference>
<reference evidence="7" key="1">
    <citation type="submission" date="2016-10" db="EMBL/GenBank/DDBJ databases">
        <authorList>
            <person name="Varghese N."/>
            <person name="Submissions S."/>
        </authorList>
    </citation>
    <scope>NUCLEOTIDE SEQUENCE [LARGE SCALE GENOMIC DNA]</scope>
    <source>
        <strain evidence="7">EPL6</strain>
    </source>
</reference>
<dbReference type="InterPro" id="IPR003018">
    <property type="entry name" value="GAF"/>
</dbReference>
<dbReference type="Pfam" id="PF08447">
    <property type="entry name" value="PAS_3"/>
    <property type="match status" value="1"/>
</dbReference>
<dbReference type="RefSeq" id="WP_281218496.1">
    <property type="nucleotide sequence ID" value="NZ_FNHP01000002.1"/>
</dbReference>
<dbReference type="Gene3D" id="3.30.450.20">
    <property type="entry name" value="PAS domain"/>
    <property type="match status" value="4"/>
</dbReference>
<dbReference type="InterPro" id="IPR035919">
    <property type="entry name" value="EAL_sf"/>
</dbReference>
<dbReference type="EMBL" id="FNHP01000002">
    <property type="protein sequence ID" value="SDM11077.1"/>
    <property type="molecule type" value="Genomic_DNA"/>
</dbReference>
<dbReference type="PROSITE" id="PS50112">
    <property type="entry name" value="PAS"/>
    <property type="match status" value="1"/>
</dbReference>
<dbReference type="CDD" id="cd01948">
    <property type="entry name" value="EAL"/>
    <property type="match status" value="1"/>
</dbReference>
<dbReference type="InterPro" id="IPR000700">
    <property type="entry name" value="PAS-assoc_C"/>
</dbReference>
<dbReference type="FunFam" id="3.20.20.450:FF:000001">
    <property type="entry name" value="Cyclic di-GMP phosphodiesterase yahA"/>
    <property type="match status" value="1"/>
</dbReference>
<dbReference type="InterPro" id="IPR000014">
    <property type="entry name" value="PAS"/>
</dbReference>
<dbReference type="SUPFAM" id="SSF55781">
    <property type="entry name" value="GAF domain-like"/>
    <property type="match status" value="3"/>
</dbReference>
<feature type="domain" description="GGDEF" evidence="5">
    <location>
        <begin position="1024"/>
        <end position="1162"/>
    </location>
</feature>
<gene>
    <name evidence="6" type="ORF">SAMN05428957_102362</name>
</gene>
<evidence type="ECO:0000313" key="6">
    <source>
        <dbReference type="EMBL" id="SDM11077.1"/>
    </source>
</evidence>
<keyword evidence="7" id="KW-1185">Reference proteome</keyword>
<dbReference type="SMART" id="SM00091">
    <property type="entry name" value="PAS"/>
    <property type="match status" value="3"/>
</dbReference>
<dbReference type="InterPro" id="IPR035965">
    <property type="entry name" value="PAS-like_dom_sf"/>
</dbReference>
<dbReference type="Gene3D" id="3.30.70.270">
    <property type="match status" value="1"/>
</dbReference>
<dbReference type="Pfam" id="PF08448">
    <property type="entry name" value="PAS_4"/>
    <property type="match status" value="1"/>
</dbReference>
<accession>A0A1G9QKP9</accession>
<feature type="domain" description="PAS" evidence="2">
    <location>
        <begin position="868"/>
        <end position="938"/>
    </location>
</feature>
<dbReference type="Gene3D" id="3.30.450.40">
    <property type="match status" value="1"/>
</dbReference>
<dbReference type="SMART" id="SM00086">
    <property type="entry name" value="PAC"/>
    <property type="match status" value="3"/>
</dbReference>
<dbReference type="PROSITE" id="PS50887">
    <property type="entry name" value="GGDEF"/>
    <property type="match status" value="1"/>
</dbReference>
<dbReference type="Pfam" id="PF00990">
    <property type="entry name" value="GGDEF"/>
    <property type="match status" value="1"/>
</dbReference>
<dbReference type="CDD" id="cd00130">
    <property type="entry name" value="PAS"/>
    <property type="match status" value="3"/>
</dbReference>
<protein>
    <submittedName>
        <fullName evidence="6">PAS domain S-box-containing protein/diguanylate cyclase (GGDEF) domain-containing protein</fullName>
    </submittedName>
</protein>
<dbReference type="CDD" id="cd01949">
    <property type="entry name" value="GGDEF"/>
    <property type="match status" value="1"/>
</dbReference>
<dbReference type="SMART" id="SM00065">
    <property type="entry name" value="GAF"/>
    <property type="match status" value="2"/>
</dbReference>
<dbReference type="InterPro" id="IPR013656">
    <property type="entry name" value="PAS_4"/>
</dbReference>
<feature type="domain" description="PAC" evidence="3">
    <location>
        <begin position="225"/>
        <end position="277"/>
    </location>
</feature>
<dbReference type="InterPro" id="IPR029016">
    <property type="entry name" value="GAF-like_dom_sf"/>
</dbReference>
<evidence type="ECO:0000256" key="1">
    <source>
        <dbReference type="SAM" id="MobiDB-lite"/>
    </source>
</evidence>
<dbReference type="NCBIfam" id="TIGR00254">
    <property type="entry name" value="GGDEF"/>
    <property type="match status" value="1"/>
</dbReference>
<feature type="region of interest" description="Disordered" evidence="1">
    <location>
        <begin position="1"/>
        <end position="25"/>
    </location>
</feature>
<dbReference type="SMART" id="SM00052">
    <property type="entry name" value="EAL"/>
    <property type="match status" value="1"/>
</dbReference>
<dbReference type="InterPro" id="IPR052155">
    <property type="entry name" value="Biofilm_reg_signaling"/>
</dbReference>
<evidence type="ECO:0000259" key="4">
    <source>
        <dbReference type="PROSITE" id="PS50883"/>
    </source>
</evidence>
<dbReference type="Pfam" id="PF13185">
    <property type="entry name" value="GAF_2"/>
    <property type="match status" value="1"/>
</dbReference>